<dbReference type="Gene3D" id="1.50.10.10">
    <property type="match status" value="1"/>
</dbReference>
<dbReference type="NCBIfam" id="NF010380">
    <property type="entry name" value="PRK13807.1"/>
    <property type="match status" value="1"/>
</dbReference>
<reference evidence="6 7" key="1">
    <citation type="journal article" date="2015" name="Clin. Infect. Dis.">
        <title>Genomic Investigations unmask Mycoplasma amphoriforme, a new respiratory pathogen.</title>
        <authorList>
            <person name="Gillespie S.H."/>
            <person name="Ling C.L."/>
            <person name="Oravcova K."/>
            <person name="Pinheiro M."/>
            <person name="Wells L."/>
            <person name="Bryant J.M."/>
            <person name="McHugh T.D."/>
            <person name="Bebear C."/>
            <person name="Webster D."/>
            <person name="Harris S.R."/>
            <person name="Seth-Smith H.M."/>
            <person name="Thomson N.R."/>
        </authorList>
    </citation>
    <scope>NUCLEOTIDE SEQUENCE [LARGE SCALE GENOMIC DNA]</scope>
    <source>
        <strain evidence="6 7">A39</strain>
    </source>
</reference>
<evidence type="ECO:0000256" key="2">
    <source>
        <dbReference type="PIRSR" id="PIRSR036289-50"/>
    </source>
</evidence>
<dbReference type="InterPro" id="IPR011013">
    <property type="entry name" value="Gal_mutarotase_sf_dom"/>
</dbReference>
<dbReference type="InterPro" id="IPR005196">
    <property type="entry name" value="Glyco_hydro_65_N"/>
</dbReference>
<feature type="active site" description="Proton donor" evidence="2">
    <location>
        <position position="502"/>
    </location>
</feature>
<evidence type="ECO:0000256" key="1">
    <source>
        <dbReference type="ARBA" id="ARBA00006768"/>
    </source>
</evidence>
<evidence type="ECO:0000259" key="5">
    <source>
        <dbReference type="Pfam" id="PF03636"/>
    </source>
</evidence>
<keyword evidence="7" id="KW-1185">Reference proteome</keyword>
<dbReference type="InterPro" id="IPR012341">
    <property type="entry name" value="6hp_glycosidase-like_sf"/>
</dbReference>
<protein>
    <recommendedName>
        <fullName evidence="8">Glycoside hydrolase family 65 central catalytic domain-containing protein</fullName>
    </recommendedName>
</protein>
<feature type="domain" description="Glycoside hydrolase family 65 central catalytic" evidence="4">
    <location>
        <begin position="338"/>
        <end position="695"/>
    </location>
</feature>
<dbReference type="InterPro" id="IPR008928">
    <property type="entry name" value="6-hairpin_glycosidase_sf"/>
</dbReference>
<dbReference type="PANTHER" id="PTHR11051:SF14">
    <property type="entry name" value="MALTOSE PHOSPHORYLASE"/>
    <property type="match status" value="1"/>
</dbReference>
<dbReference type="EMBL" id="HG937516">
    <property type="protein sequence ID" value="CDN40273.1"/>
    <property type="molecule type" value="Genomic_DNA"/>
</dbReference>
<evidence type="ECO:0000259" key="4">
    <source>
        <dbReference type="Pfam" id="PF03632"/>
    </source>
</evidence>
<dbReference type="PIRSF" id="PIRSF036289">
    <property type="entry name" value="Glycosyl_hydrolase_malt_phosph"/>
    <property type="match status" value="1"/>
</dbReference>
<dbReference type="PANTHER" id="PTHR11051">
    <property type="entry name" value="GLYCOSYL HYDROLASE-RELATED"/>
    <property type="match status" value="1"/>
</dbReference>
<proteinExistence type="inferred from homology"/>
<dbReference type="SUPFAM" id="SSF48208">
    <property type="entry name" value="Six-hairpin glycosidases"/>
    <property type="match status" value="1"/>
</dbReference>
<dbReference type="Proteomes" id="UP000261764">
    <property type="component" value="Chromosome I"/>
</dbReference>
<evidence type="ECO:0008006" key="8">
    <source>
        <dbReference type="Google" id="ProtNLM"/>
    </source>
</evidence>
<dbReference type="RefSeq" id="WP_343251616.1">
    <property type="nucleotide sequence ID" value="NZ_HG937516.1"/>
</dbReference>
<dbReference type="GO" id="GO:0004553">
    <property type="term" value="F:hydrolase activity, hydrolyzing O-glycosyl compounds"/>
    <property type="evidence" value="ECO:0007669"/>
    <property type="project" value="TreeGrafter"/>
</dbReference>
<dbReference type="GO" id="GO:0016757">
    <property type="term" value="F:glycosyltransferase activity"/>
    <property type="evidence" value="ECO:0007669"/>
    <property type="project" value="UniProtKB-ARBA"/>
</dbReference>
<evidence type="ECO:0000313" key="6">
    <source>
        <dbReference type="EMBL" id="CDN40273.1"/>
    </source>
</evidence>
<accession>A0A292IHX1</accession>
<feature type="domain" description="Glycoside hydrolase family 65 N-terminal" evidence="5">
    <location>
        <begin position="38"/>
        <end position="278"/>
    </location>
</feature>
<dbReference type="GO" id="GO:0005975">
    <property type="term" value="P:carbohydrate metabolic process"/>
    <property type="evidence" value="ECO:0007669"/>
    <property type="project" value="InterPro"/>
</dbReference>
<evidence type="ECO:0000313" key="7">
    <source>
        <dbReference type="Proteomes" id="UP000261764"/>
    </source>
</evidence>
<feature type="binding site" evidence="3">
    <location>
        <begin position="373"/>
        <end position="374"/>
    </location>
    <ligand>
        <name>substrate</name>
    </ligand>
</feature>
<dbReference type="AlphaFoldDB" id="A0A292IHX1"/>
<name>A0A292IHX1_9MOLU</name>
<dbReference type="Gene3D" id="2.70.98.40">
    <property type="entry name" value="Glycoside hydrolase, family 65, N-terminal domain"/>
    <property type="match status" value="1"/>
</dbReference>
<gene>
    <name evidence="6" type="ORF">MAMA39_01500</name>
</gene>
<dbReference type="InterPro" id="IPR037018">
    <property type="entry name" value="GH65_N"/>
</dbReference>
<dbReference type="Pfam" id="PF03632">
    <property type="entry name" value="Glyco_hydro_65m"/>
    <property type="match status" value="1"/>
</dbReference>
<dbReference type="Gene3D" id="2.60.420.10">
    <property type="entry name" value="Maltose phosphorylase, domain 3"/>
    <property type="match status" value="1"/>
</dbReference>
<organism evidence="6 7">
    <name type="scientific">Mycoplasma amphoriforme A39</name>
    <dbReference type="NCBI Taxonomy" id="572419"/>
    <lineage>
        <taxon>Bacteria</taxon>
        <taxon>Bacillati</taxon>
        <taxon>Mycoplasmatota</taxon>
        <taxon>Mollicutes</taxon>
        <taxon>Mycoplasmataceae</taxon>
        <taxon>Mycoplasma</taxon>
    </lineage>
</organism>
<dbReference type="GO" id="GO:0030246">
    <property type="term" value="F:carbohydrate binding"/>
    <property type="evidence" value="ECO:0007669"/>
    <property type="project" value="InterPro"/>
</dbReference>
<feature type="binding site" evidence="3">
    <location>
        <begin position="607"/>
        <end position="608"/>
    </location>
    <ligand>
        <name>substrate</name>
    </ligand>
</feature>
<dbReference type="SUPFAM" id="SSF74650">
    <property type="entry name" value="Galactose mutarotase-like"/>
    <property type="match status" value="1"/>
</dbReference>
<dbReference type="InterPro" id="IPR017045">
    <property type="entry name" value="Malt_Pase/Glycosyl_Hdrlase"/>
</dbReference>
<comment type="similarity">
    <text evidence="1">Belongs to the glycosyl hydrolase 65 family.</text>
</comment>
<dbReference type="KEGG" id="mamp:MAMA39_01500"/>
<sequence length="759" mass="89036">MKARVKPNHSLKSNTNLYYDPWKIIQKNLPSEEAKIYFSESIFSTTNGLIGSRGTFEETFSSFKHLGNYLGGVWYPMPTRVGWWKNGYPLYFGKMINALDFLDTEIYIDGIQVDLAKLKVLSFWRELDMQNGTYLRKATFDINGKTIDYQVLRFYSVVQTERVLTRFRFQVPQNTKVEFITKIKTDVTNYDASEQENFWDLIDTKKIDTNLYLVHTQTKTNPFGVKQFNVFSSFKLFNSNQKSVEIKYEQNKTGFQAGSIWTSKKDQEILELDKHVFIKSDFNIAKEDAKHFIVEKSKNLQTSDFDLQLKLQKNEWEKRWSQSDIIIEKNVAIQQGVRYCIYQLLSTYSGVDPLLNIGPKGFSGEKYGGATYWDTEAFCLPFYLATCDQEVAKNLVKYRYLQLHQAIENAKQLGLNGALYPMVTFDGVECHNEWEITFEEIHRNAAIVYGIYNYVRWTKDEKYLKDFGIPVILEVAKFWVDRTHYSQNKQVYMIHGVTGPNEYDNNVNNNWYTNYMARWCIEYALECISQYKLTKLERYSLTKTEIQHWKEVVAKMYLPYDKKHDIFVQFDTFLDKNFVSKDLIPENEKPLNKHWSWDKILRSCYIKQADVLQAMYFFPEKFSDHEVNQNYSFYEPYTVHESSLSPCIHMILASRLKKPAKTLLETMLRTCRLDLDNYNDDTDDGLHITSMAGAWLAVVEGLLGMRFNKKQTLEFAPQIPKELGKITAKIKFLNQWKTIVAQSDELTIVLSKSKNSRIN</sequence>
<dbReference type="InterPro" id="IPR005195">
    <property type="entry name" value="Glyco_hydro_65_M"/>
</dbReference>
<evidence type="ECO:0000256" key="3">
    <source>
        <dbReference type="PIRSR" id="PIRSR036289-51"/>
    </source>
</evidence>
<dbReference type="Pfam" id="PF03636">
    <property type="entry name" value="Glyco_hydro_65N"/>
    <property type="match status" value="1"/>
</dbReference>